<dbReference type="SMART" id="SM00100">
    <property type="entry name" value="cNMP"/>
    <property type="match status" value="1"/>
</dbReference>
<feature type="domain" description="Histidine kinase" evidence="6">
    <location>
        <begin position="293"/>
        <end position="469"/>
    </location>
</feature>
<dbReference type="PROSITE" id="PS50042">
    <property type="entry name" value="CNMP_BINDING_3"/>
    <property type="match status" value="1"/>
</dbReference>
<evidence type="ECO:0000256" key="2">
    <source>
        <dbReference type="ARBA" id="ARBA00012438"/>
    </source>
</evidence>
<dbReference type="InterPro" id="IPR018488">
    <property type="entry name" value="cNMP-bd_CS"/>
</dbReference>
<dbReference type="InterPro" id="IPR000595">
    <property type="entry name" value="cNMP-bd_dom"/>
</dbReference>
<evidence type="ECO:0000313" key="7">
    <source>
        <dbReference type="EMBL" id="MBA9003571.1"/>
    </source>
</evidence>
<dbReference type="GO" id="GO:0000160">
    <property type="term" value="P:phosphorelay signal transduction system"/>
    <property type="evidence" value="ECO:0007669"/>
    <property type="project" value="UniProtKB-KW"/>
</dbReference>
<proteinExistence type="predicted"/>
<evidence type="ECO:0000256" key="4">
    <source>
        <dbReference type="ARBA" id="ARBA00023012"/>
    </source>
</evidence>
<accession>A0A7W3R8C9</accession>
<dbReference type="SUPFAM" id="SSF51206">
    <property type="entry name" value="cAMP-binding domain-like"/>
    <property type="match status" value="1"/>
</dbReference>
<comment type="caution">
    <text evidence="7">The sequence shown here is derived from an EMBL/GenBank/DDBJ whole genome shotgun (WGS) entry which is preliminary data.</text>
</comment>
<reference evidence="7 8" key="1">
    <citation type="submission" date="2020-08" db="EMBL/GenBank/DDBJ databases">
        <title>Sequencing the genomes of 1000 actinobacteria strains.</title>
        <authorList>
            <person name="Klenk H.-P."/>
        </authorList>
    </citation>
    <scope>NUCLEOTIDE SEQUENCE [LARGE SCALE GENOMIC DNA]</scope>
    <source>
        <strain evidence="7 8">DSM 45823</strain>
    </source>
</reference>
<dbReference type="PROSITE" id="PS00888">
    <property type="entry name" value="CNMP_BINDING_1"/>
    <property type="match status" value="1"/>
</dbReference>
<dbReference type="Proteomes" id="UP000539313">
    <property type="component" value="Unassembled WGS sequence"/>
</dbReference>
<dbReference type="InterPro" id="IPR005467">
    <property type="entry name" value="His_kinase_dom"/>
</dbReference>
<feature type="domain" description="Cyclic nucleotide-binding" evidence="5">
    <location>
        <begin position="15"/>
        <end position="122"/>
    </location>
</feature>
<dbReference type="SUPFAM" id="SSF55874">
    <property type="entry name" value="ATPase domain of HSP90 chaperone/DNA topoisomerase II/histidine kinase"/>
    <property type="match status" value="1"/>
</dbReference>
<evidence type="ECO:0000256" key="1">
    <source>
        <dbReference type="ARBA" id="ARBA00000085"/>
    </source>
</evidence>
<dbReference type="InterPro" id="IPR014710">
    <property type="entry name" value="RmlC-like_jellyroll"/>
</dbReference>
<keyword evidence="3 7" id="KW-0808">Transferase</keyword>
<dbReference type="Gene3D" id="3.30.565.10">
    <property type="entry name" value="Histidine kinase-like ATPase, C-terminal domain"/>
    <property type="match status" value="1"/>
</dbReference>
<keyword evidence="4" id="KW-0902">Two-component regulatory system</keyword>
<organism evidence="7 8">
    <name type="scientific">Thermomonospora cellulosilytica</name>
    <dbReference type="NCBI Taxonomy" id="1411118"/>
    <lineage>
        <taxon>Bacteria</taxon>
        <taxon>Bacillati</taxon>
        <taxon>Actinomycetota</taxon>
        <taxon>Actinomycetes</taxon>
        <taxon>Streptosporangiales</taxon>
        <taxon>Thermomonosporaceae</taxon>
        <taxon>Thermomonospora</taxon>
    </lineage>
</organism>
<dbReference type="Pfam" id="PF02518">
    <property type="entry name" value="HATPase_c"/>
    <property type="match status" value="1"/>
</dbReference>
<dbReference type="EMBL" id="JACJII010000001">
    <property type="protein sequence ID" value="MBA9003571.1"/>
    <property type="molecule type" value="Genomic_DNA"/>
</dbReference>
<evidence type="ECO:0000259" key="6">
    <source>
        <dbReference type="PROSITE" id="PS50109"/>
    </source>
</evidence>
<gene>
    <name evidence="7" type="ORF">HNR21_002453</name>
</gene>
<dbReference type="InterPro" id="IPR003594">
    <property type="entry name" value="HATPase_dom"/>
</dbReference>
<dbReference type="InterPro" id="IPR004358">
    <property type="entry name" value="Sig_transdc_His_kin-like_C"/>
</dbReference>
<keyword evidence="3 7" id="KW-0418">Kinase</keyword>
<dbReference type="GO" id="GO:0004673">
    <property type="term" value="F:protein histidine kinase activity"/>
    <property type="evidence" value="ECO:0007669"/>
    <property type="project" value="UniProtKB-EC"/>
</dbReference>
<evidence type="ECO:0000259" key="5">
    <source>
        <dbReference type="PROSITE" id="PS50042"/>
    </source>
</evidence>
<evidence type="ECO:0000256" key="3">
    <source>
        <dbReference type="ARBA" id="ARBA00022777"/>
    </source>
</evidence>
<dbReference type="InterPro" id="IPR036890">
    <property type="entry name" value="HATPase_C_sf"/>
</dbReference>
<dbReference type="Gene3D" id="2.60.120.10">
    <property type="entry name" value="Jelly Rolls"/>
    <property type="match status" value="1"/>
</dbReference>
<keyword evidence="8" id="KW-1185">Reference proteome</keyword>
<sequence length="469" mass="51522">MGTKIAIDELRPLFLFEGLTDEQLGVLAEYGRVHEYEPDSEVCRQGDPAEYLYVLLDGEIALTKNVQGHEVELTRGSRPGVYGGATQAYLGDRIEQRYQNTLRTLARTRLFALPARKFAHIVAAWFPMGRHLLEGLFFGMSNAKQLVDQRERLTALGTITAGLTHELNNPAAAAARANAELGDRMISAQQLLAKLAVRGVDCHRLSELVMAPERLAKRAAQAASRTPLQVSDAEDELGERLDSLGVQDAWELAPILVSAGFEPADIDEVNTLVGAEHLPLALRWLAVALEVGQLQEEITDALTRITALLGSARQYSQLDRAANRPVDLRELLDSTLTMMKRKIGDGVRVRTSYDPDLPQITVYAAELNQVWTNLIDNALYAMGGSGTLTVRTAREGDRALVEIADTGPGIPEENLERIFTPFFTTKPVGEGTGLGLDISWRIVVDRHGGDIRVESRPGDTRFQVLLPIS</sequence>
<comment type="catalytic activity">
    <reaction evidence="1">
        <text>ATP + protein L-histidine = ADP + protein N-phospho-L-histidine.</text>
        <dbReference type="EC" id="2.7.13.3"/>
    </reaction>
</comment>
<dbReference type="PRINTS" id="PR00344">
    <property type="entry name" value="BCTRLSENSOR"/>
</dbReference>
<dbReference type="SMART" id="SM00387">
    <property type="entry name" value="HATPase_c"/>
    <property type="match status" value="1"/>
</dbReference>
<dbReference type="Gene3D" id="1.10.287.130">
    <property type="match status" value="1"/>
</dbReference>
<dbReference type="CDD" id="cd00038">
    <property type="entry name" value="CAP_ED"/>
    <property type="match status" value="1"/>
</dbReference>
<dbReference type="PANTHER" id="PTHR43065">
    <property type="entry name" value="SENSOR HISTIDINE KINASE"/>
    <property type="match status" value="1"/>
</dbReference>
<dbReference type="PROSITE" id="PS50109">
    <property type="entry name" value="HIS_KIN"/>
    <property type="match status" value="1"/>
</dbReference>
<dbReference type="PANTHER" id="PTHR43065:SF48">
    <property type="entry name" value="HISTIDINE KINASE"/>
    <property type="match status" value="1"/>
</dbReference>
<dbReference type="AlphaFoldDB" id="A0A7W3R8C9"/>
<dbReference type="EC" id="2.7.13.3" evidence="2"/>
<evidence type="ECO:0000313" key="8">
    <source>
        <dbReference type="Proteomes" id="UP000539313"/>
    </source>
</evidence>
<protein>
    <recommendedName>
        <fullName evidence="2">histidine kinase</fullName>
        <ecNumber evidence="2">2.7.13.3</ecNumber>
    </recommendedName>
</protein>
<dbReference type="RefSeq" id="WP_119727288.1">
    <property type="nucleotide sequence ID" value="NZ_JACJII010000001.1"/>
</dbReference>
<name>A0A7W3R8C9_9ACTN</name>
<dbReference type="InterPro" id="IPR018490">
    <property type="entry name" value="cNMP-bd_dom_sf"/>
</dbReference>
<dbReference type="Pfam" id="PF00027">
    <property type="entry name" value="cNMP_binding"/>
    <property type="match status" value="1"/>
</dbReference>